<dbReference type="EMBL" id="AP022593">
    <property type="protein sequence ID" value="BBY52691.1"/>
    <property type="molecule type" value="Genomic_DNA"/>
</dbReference>
<evidence type="ECO:0000259" key="1">
    <source>
        <dbReference type="Pfam" id="PF03713"/>
    </source>
</evidence>
<protein>
    <recommendedName>
        <fullName evidence="1">DUF305 domain-containing protein</fullName>
    </recommendedName>
</protein>
<dbReference type="PANTHER" id="PTHR36933:SF1">
    <property type="entry name" value="SLL0788 PROTEIN"/>
    <property type="match status" value="1"/>
</dbReference>
<dbReference type="RefSeq" id="WP_235887355.1">
    <property type="nucleotide sequence ID" value="NZ_AP022593.1"/>
</dbReference>
<evidence type="ECO:0000313" key="3">
    <source>
        <dbReference type="Proteomes" id="UP000467428"/>
    </source>
</evidence>
<accession>A0A7I7S8H5</accession>
<dbReference type="InterPro" id="IPR012347">
    <property type="entry name" value="Ferritin-like"/>
</dbReference>
<organism evidence="2 3">
    <name type="scientific">Mycolicibacterium arabiense</name>
    <dbReference type="NCBI Taxonomy" id="1286181"/>
    <lineage>
        <taxon>Bacteria</taxon>
        <taxon>Bacillati</taxon>
        <taxon>Actinomycetota</taxon>
        <taxon>Actinomycetes</taxon>
        <taxon>Mycobacteriales</taxon>
        <taxon>Mycobacteriaceae</taxon>
        <taxon>Mycolicibacterium</taxon>
    </lineage>
</organism>
<gene>
    <name evidence="2" type="ORF">MARA_61590</name>
</gene>
<reference evidence="2 3" key="1">
    <citation type="journal article" date="2019" name="Emerg. Microbes Infect.">
        <title>Comprehensive subspecies identification of 175 nontuberculous mycobacteria species based on 7547 genomic profiles.</title>
        <authorList>
            <person name="Matsumoto Y."/>
            <person name="Kinjo T."/>
            <person name="Motooka D."/>
            <person name="Nabeya D."/>
            <person name="Jung N."/>
            <person name="Uechi K."/>
            <person name="Horii T."/>
            <person name="Iida T."/>
            <person name="Fujita J."/>
            <person name="Nakamura S."/>
        </authorList>
    </citation>
    <scope>NUCLEOTIDE SEQUENCE [LARGE SCALE GENOMIC DNA]</scope>
    <source>
        <strain evidence="2 3">JCM 18538</strain>
    </source>
</reference>
<dbReference type="PANTHER" id="PTHR36933">
    <property type="entry name" value="SLL0788 PROTEIN"/>
    <property type="match status" value="1"/>
</dbReference>
<dbReference type="Proteomes" id="UP000467428">
    <property type="component" value="Chromosome"/>
</dbReference>
<geneLocation type="plasmid" evidence="3">
    <name>pjcm18538 dna</name>
</geneLocation>
<dbReference type="Gene3D" id="1.20.1260.10">
    <property type="match status" value="1"/>
</dbReference>
<dbReference type="InterPro" id="IPR005183">
    <property type="entry name" value="DUF305_CopM-like"/>
</dbReference>
<dbReference type="Pfam" id="PF03713">
    <property type="entry name" value="DUF305"/>
    <property type="match status" value="1"/>
</dbReference>
<evidence type="ECO:0000313" key="2">
    <source>
        <dbReference type="EMBL" id="BBY52691.1"/>
    </source>
</evidence>
<dbReference type="KEGG" id="marz:MARA_61590"/>
<dbReference type="AlphaFoldDB" id="A0A7I7S8H5"/>
<keyword evidence="3" id="KW-1185">Reference proteome</keyword>
<sequence>MGSQIYVGTLRGCNGRRLPSGARTTCPRIDPATHTGRAARTAWVSLTLVTTMLMTGCGGANSLTSQPDLGGAPAVTEQSHTRSDVMFALDIIDHSAQAIALSNPAMSNQGIAPMVRDIAQRISATSTTNLNQLQTLLQEWGFAPPPVGQPPTAAAPSIPVAPGEHPLAVDADVRRAANATGPDAGGQYLDLMIRQHHFTISAARDQLQTGSNPRARAIARSLIERQQSEIVAMEALQR</sequence>
<proteinExistence type="predicted"/>
<feature type="domain" description="DUF305" evidence="1">
    <location>
        <begin position="84"/>
        <end position="236"/>
    </location>
</feature>
<name>A0A7I7S8H5_9MYCO</name>